<feature type="compositionally biased region" description="Polar residues" evidence="2">
    <location>
        <begin position="458"/>
        <end position="482"/>
    </location>
</feature>
<reference evidence="3 6" key="2">
    <citation type="submission" date="2020-08" db="EMBL/GenBank/DDBJ databases">
        <title>Genomic Encyclopedia of Type Strains, Phase IV (KMG-V): Genome sequencing to study the core and pangenomes of soil and plant-associated prokaryotes.</title>
        <authorList>
            <person name="Whitman W."/>
        </authorList>
    </citation>
    <scope>NUCLEOTIDE SEQUENCE [LARGE SCALE GENOMIC DNA]</scope>
    <source>
        <strain evidence="3 6">SEMIA 4059</strain>
    </source>
</reference>
<dbReference type="RefSeq" id="WP_015342230.1">
    <property type="nucleotide sequence ID" value="NZ_JAADZA010000062.1"/>
</dbReference>
<dbReference type="AlphaFoldDB" id="A0A6P1CF56"/>
<feature type="compositionally biased region" description="Basic and acidic residues" evidence="2">
    <location>
        <begin position="408"/>
        <end position="430"/>
    </location>
</feature>
<reference evidence="4 5" key="1">
    <citation type="submission" date="2020-02" db="EMBL/GenBank/DDBJ databases">
        <title>Draft genome sequence of Rhizobium tropici.</title>
        <authorList>
            <person name="Khayi S."/>
            <person name="Jemo M."/>
        </authorList>
    </citation>
    <scope>NUCLEOTIDE SEQUENCE [LARGE SCALE GENOMIC DNA]</scope>
    <source>
        <strain evidence="4 5">A12</strain>
    </source>
</reference>
<dbReference type="Proteomes" id="UP000526625">
    <property type="component" value="Unassembled WGS sequence"/>
</dbReference>
<sequence>MNSNLLVDLILRRIVSGSLMLAISGHAAGAIPIAAMIYAGQTAFASPAAAAPKATRNAQGLLSDMRVSLGMIAGSYKDASGTRHQSTAGVLEAVALATRATQRLEAALATPNSKGIAEATGNLSKAIGELQTRYALTVSQNEQAAQGMRYLNAAWKSYSSRYVLSKPANETRAVSKGEVRALRESVALLEKRVASLEDQVANNATLRREVVRLRHDLSYYSDRPDDYWTYQSMLLTLTVVSGSFDAFIYTTRTYYPTYYVYFEPIGPEFEVWHSYWDGYYDGYYADRNSLWYDEPTIIDDPLVEISQIEVNQDITYQTIYNITNETRVEYEALPRENLADIDIPATPDNAVFTAQEPHQLENGSSTAKVETISPSNSELNENLSQPEKAIAPQNDRASDVHISGVDGKVPDNVERGHDGTEEEATSRDDQNNVNTRSGDELQKRDVSSKEKDGDSHQAESSGQNSEQQIGQSVDASGSTNVDMHQERGELPNSADEDVIPDNYQDNVTAQSGDGSQKRDVSPEENDDNADLTGKAGRTPGGK</sequence>
<organism evidence="4 5">
    <name type="scientific">Rhizobium tropici</name>
    <dbReference type="NCBI Taxonomy" id="398"/>
    <lineage>
        <taxon>Bacteria</taxon>
        <taxon>Pseudomonadati</taxon>
        <taxon>Pseudomonadota</taxon>
        <taxon>Alphaproteobacteria</taxon>
        <taxon>Hyphomicrobiales</taxon>
        <taxon>Rhizobiaceae</taxon>
        <taxon>Rhizobium/Agrobacterium group</taxon>
        <taxon>Rhizobium</taxon>
    </lineage>
</organism>
<evidence type="ECO:0000313" key="3">
    <source>
        <dbReference type="EMBL" id="MBB6491148.1"/>
    </source>
</evidence>
<feature type="region of interest" description="Disordered" evidence="2">
    <location>
        <begin position="357"/>
        <end position="542"/>
    </location>
</feature>
<keyword evidence="6" id="KW-1185">Reference proteome</keyword>
<dbReference type="Proteomes" id="UP000471190">
    <property type="component" value="Unassembled WGS sequence"/>
</dbReference>
<feature type="compositionally biased region" description="Polar residues" evidence="2">
    <location>
        <begin position="503"/>
        <end position="514"/>
    </location>
</feature>
<evidence type="ECO:0000256" key="1">
    <source>
        <dbReference type="SAM" id="Coils"/>
    </source>
</evidence>
<dbReference type="EMBL" id="JACHBF010000003">
    <property type="protein sequence ID" value="MBB6491148.1"/>
    <property type="molecule type" value="Genomic_DNA"/>
</dbReference>
<feature type="compositionally biased region" description="Basic and acidic residues" evidence="2">
    <location>
        <begin position="437"/>
        <end position="457"/>
    </location>
</feature>
<name>A0A6P1CF56_RHITR</name>
<evidence type="ECO:0000256" key="2">
    <source>
        <dbReference type="SAM" id="MobiDB-lite"/>
    </source>
</evidence>
<proteinExistence type="predicted"/>
<accession>A0A6P1CF56</accession>
<feature type="compositionally biased region" description="Low complexity" evidence="2">
    <location>
        <begin position="375"/>
        <end position="384"/>
    </location>
</feature>
<feature type="coiled-coil region" evidence="1">
    <location>
        <begin position="179"/>
        <end position="216"/>
    </location>
</feature>
<keyword evidence="1" id="KW-0175">Coiled coil</keyword>
<evidence type="ECO:0000313" key="4">
    <source>
        <dbReference type="EMBL" id="NEV15051.1"/>
    </source>
</evidence>
<gene>
    <name evidence="3" type="ORF">GGD45_001545</name>
    <name evidence="4" type="ORF">GXW80_29215</name>
</gene>
<comment type="caution">
    <text evidence="4">The sequence shown here is derived from an EMBL/GenBank/DDBJ whole genome shotgun (WGS) entry which is preliminary data.</text>
</comment>
<evidence type="ECO:0000313" key="5">
    <source>
        <dbReference type="Proteomes" id="UP000471190"/>
    </source>
</evidence>
<evidence type="ECO:0000313" key="6">
    <source>
        <dbReference type="Proteomes" id="UP000526625"/>
    </source>
</evidence>
<feature type="compositionally biased region" description="Polar residues" evidence="2">
    <location>
        <begin position="361"/>
        <end position="374"/>
    </location>
</feature>
<protein>
    <submittedName>
        <fullName evidence="4">Uncharacterized protein</fullName>
    </submittedName>
</protein>
<dbReference type="EMBL" id="JAADZA010000062">
    <property type="protein sequence ID" value="NEV15051.1"/>
    <property type="molecule type" value="Genomic_DNA"/>
</dbReference>